<evidence type="ECO:0000313" key="4">
    <source>
        <dbReference type="Proteomes" id="UP001157353"/>
    </source>
</evidence>
<dbReference type="PANTHER" id="PTHR15032">
    <property type="entry name" value="N-ACYL-PHOSPHATIDYLETHANOLAMINE-HYDROLYZING PHOSPHOLIPASE D"/>
    <property type="match status" value="1"/>
</dbReference>
<dbReference type="InterPro" id="IPR024884">
    <property type="entry name" value="NAPE-PLD"/>
</dbReference>
<sequence>MSTKSTAQSTPKTKAHHAEKGFVNTDSAMPEDASMTTMLYRLIAEKRVDPKPTEAIPVKSLTAQQLNTIAIDEEVLVRLGHSSIFLQLAGQKILIDPVFSERASPFSFIGPKRFHQPPIKLQQLEAIDLVIISHDHYDHLDKTAIKELKDKVKHFVVPLGVDQHLIDWGVAEHKITALDWWENTEIQGLKVTSTPTQHFSGRTLTDRNKTLWSSYVLQSATSNLYFSGDSGYFSGFKEIGDRFGPFDITMVETGAYDKNWPGIHMTPKQSLQAHLDLQGKVMLPIHNGTFDLAFHSWYEPLQRISVLAEEQGVTLATPIMGSILNIQNIPQSIAWWHQEQQVEPKEVVMSEVTSL</sequence>
<dbReference type="GO" id="GO:0016787">
    <property type="term" value="F:hydrolase activity"/>
    <property type="evidence" value="ECO:0007669"/>
    <property type="project" value="UniProtKB-KW"/>
</dbReference>
<feature type="domain" description="Metallo-beta-lactamase" evidence="2">
    <location>
        <begin position="92"/>
        <end position="286"/>
    </location>
</feature>
<name>A0ABQ6DZS3_9GAMM</name>
<accession>A0ABQ6DZS3</accession>
<evidence type="ECO:0000256" key="1">
    <source>
        <dbReference type="SAM" id="MobiDB-lite"/>
    </source>
</evidence>
<evidence type="ECO:0000259" key="2">
    <source>
        <dbReference type="Pfam" id="PF12706"/>
    </source>
</evidence>
<keyword evidence="3" id="KW-0378">Hydrolase</keyword>
<organism evidence="3 4">
    <name type="scientific">Psychromonas marina</name>
    <dbReference type="NCBI Taxonomy" id="88364"/>
    <lineage>
        <taxon>Bacteria</taxon>
        <taxon>Pseudomonadati</taxon>
        <taxon>Pseudomonadota</taxon>
        <taxon>Gammaproteobacteria</taxon>
        <taxon>Alteromonadales</taxon>
        <taxon>Psychromonadaceae</taxon>
        <taxon>Psychromonas</taxon>
    </lineage>
</organism>
<proteinExistence type="predicted"/>
<dbReference type="EMBL" id="BSPQ01000004">
    <property type="protein sequence ID" value="GLS90388.1"/>
    <property type="molecule type" value="Genomic_DNA"/>
</dbReference>
<comment type="caution">
    <text evidence="3">The sequence shown here is derived from an EMBL/GenBank/DDBJ whole genome shotgun (WGS) entry which is preliminary data.</text>
</comment>
<feature type="compositionally biased region" description="Polar residues" evidence="1">
    <location>
        <begin position="1"/>
        <end position="12"/>
    </location>
</feature>
<dbReference type="RefSeq" id="WP_284203517.1">
    <property type="nucleotide sequence ID" value="NZ_BSPQ01000004.1"/>
</dbReference>
<dbReference type="InterPro" id="IPR036866">
    <property type="entry name" value="RibonucZ/Hydroxyglut_hydro"/>
</dbReference>
<dbReference type="SUPFAM" id="SSF56281">
    <property type="entry name" value="Metallo-hydrolase/oxidoreductase"/>
    <property type="match status" value="1"/>
</dbReference>
<reference evidence="4" key="1">
    <citation type="journal article" date="2019" name="Int. J. Syst. Evol. Microbiol.">
        <title>The Global Catalogue of Microorganisms (GCM) 10K type strain sequencing project: providing services to taxonomists for standard genome sequencing and annotation.</title>
        <authorList>
            <consortium name="The Broad Institute Genomics Platform"/>
            <consortium name="The Broad Institute Genome Sequencing Center for Infectious Disease"/>
            <person name="Wu L."/>
            <person name="Ma J."/>
        </authorList>
    </citation>
    <scope>NUCLEOTIDE SEQUENCE [LARGE SCALE GENOMIC DNA]</scope>
    <source>
        <strain evidence="4">NBRC 103166</strain>
    </source>
</reference>
<gene>
    <name evidence="3" type="ORF">GCM10007916_14550</name>
</gene>
<feature type="region of interest" description="Disordered" evidence="1">
    <location>
        <begin position="1"/>
        <end position="21"/>
    </location>
</feature>
<dbReference type="Pfam" id="PF12706">
    <property type="entry name" value="Lactamase_B_2"/>
    <property type="match status" value="1"/>
</dbReference>
<dbReference type="PANTHER" id="PTHR15032:SF4">
    <property type="entry name" value="N-ACYL-PHOSPHATIDYLETHANOLAMINE-HYDROLYZING PHOSPHOLIPASE D"/>
    <property type="match status" value="1"/>
</dbReference>
<evidence type="ECO:0000313" key="3">
    <source>
        <dbReference type="EMBL" id="GLS90388.1"/>
    </source>
</evidence>
<protein>
    <submittedName>
        <fullName evidence="3">Hydrolase</fullName>
    </submittedName>
</protein>
<dbReference type="Proteomes" id="UP001157353">
    <property type="component" value="Unassembled WGS sequence"/>
</dbReference>
<dbReference type="PIRSF" id="PIRSF038896">
    <property type="entry name" value="NAPE-PLD"/>
    <property type="match status" value="1"/>
</dbReference>
<keyword evidence="4" id="KW-1185">Reference proteome</keyword>
<dbReference type="Gene3D" id="3.60.15.10">
    <property type="entry name" value="Ribonuclease Z/Hydroxyacylglutathione hydrolase-like"/>
    <property type="match status" value="1"/>
</dbReference>
<dbReference type="InterPro" id="IPR001279">
    <property type="entry name" value="Metallo-B-lactamas"/>
</dbReference>